<gene>
    <name evidence="4" type="ORF">C4F51_03140</name>
</gene>
<dbReference type="InterPro" id="IPR001789">
    <property type="entry name" value="Sig_transdc_resp-reg_receiver"/>
</dbReference>
<feature type="modified residue" description="4-aspartylphosphate" evidence="2">
    <location>
        <position position="102"/>
    </location>
</feature>
<evidence type="ECO:0000256" key="2">
    <source>
        <dbReference type="PROSITE-ProRule" id="PRU00169"/>
    </source>
</evidence>
<sequence length="183" mass="20210">MPRRNFVKRETSCCIADSTLKRHQISTLFDRSFQVTQGLMIDDEVNIMTLQRILYLENDPAVRGITAMILESLNGLTLETCDSLMDLARKVKSFRPDVILLDSLLPGMESVETLVDLCDIDAEDGTPLIIVAATERCGDSDHWQHIGAQGVIPKPFDPFTLAESLRTVCHGVSCGSSTSLRAV</sequence>
<evidence type="ECO:0000259" key="3">
    <source>
        <dbReference type="PROSITE" id="PS50110"/>
    </source>
</evidence>
<keyword evidence="1 2" id="KW-0597">Phosphoprotein</keyword>
<feature type="domain" description="Response regulatory" evidence="3">
    <location>
        <begin position="52"/>
        <end position="169"/>
    </location>
</feature>
<proteinExistence type="predicted"/>
<dbReference type="PANTHER" id="PTHR44591:SF3">
    <property type="entry name" value="RESPONSE REGULATORY DOMAIN-CONTAINING PROTEIN"/>
    <property type="match status" value="1"/>
</dbReference>
<dbReference type="PANTHER" id="PTHR44591">
    <property type="entry name" value="STRESS RESPONSE REGULATOR PROTEIN 1"/>
    <property type="match status" value="1"/>
</dbReference>
<accession>A0A928V3Z7</accession>
<dbReference type="SUPFAM" id="SSF52172">
    <property type="entry name" value="CheY-like"/>
    <property type="match status" value="1"/>
</dbReference>
<dbReference type="Proteomes" id="UP000652567">
    <property type="component" value="Unassembled WGS sequence"/>
</dbReference>
<reference evidence="4" key="1">
    <citation type="submission" date="2018-07" db="EMBL/GenBank/DDBJ databases">
        <title>Genome assembly of strain Ka43.</title>
        <authorList>
            <person name="Kukolya J."/>
            <person name="Nagy I."/>
            <person name="Horvath B."/>
            <person name="Toth A."/>
        </authorList>
    </citation>
    <scope>NUCLEOTIDE SEQUENCE</scope>
    <source>
        <strain evidence="4">KB43</strain>
    </source>
</reference>
<protein>
    <submittedName>
        <fullName evidence="4">Response regulator</fullName>
    </submittedName>
</protein>
<dbReference type="PROSITE" id="PS50110">
    <property type="entry name" value="RESPONSE_REGULATORY"/>
    <property type="match status" value="1"/>
</dbReference>
<keyword evidence="5" id="KW-1185">Reference proteome</keyword>
<dbReference type="SMART" id="SM00448">
    <property type="entry name" value="REC"/>
    <property type="match status" value="1"/>
</dbReference>
<dbReference type="Pfam" id="PF00072">
    <property type="entry name" value="Response_reg"/>
    <property type="match status" value="1"/>
</dbReference>
<evidence type="ECO:0000313" key="5">
    <source>
        <dbReference type="Proteomes" id="UP000652567"/>
    </source>
</evidence>
<evidence type="ECO:0000256" key="1">
    <source>
        <dbReference type="ARBA" id="ARBA00022553"/>
    </source>
</evidence>
<dbReference type="InterPro" id="IPR050595">
    <property type="entry name" value="Bact_response_regulator"/>
</dbReference>
<dbReference type="EMBL" id="PRDL01000001">
    <property type="protein sequence ID" value="MBE8716177.1"/>
    <property type="molecule type" value="Genomic_DNA"/>
</dbReference>
<comment type="caution">
    <text evidence="4">The sequence shown here is derived from an EMBL/GenBank/DDBJ whole genome shotgun (WGS) entry which is preliminary data.</text>
</comment>
<dbReference type="AlphaFoldDB" id="A0A928V3Z7"/>
<dbReference type="InterPro" id="IPR011006">
    <property type="entry name" value="CheY-like_superfamily"/>
</dbReference>
<evidence type="ECO:0000313" key="4">
    <source>
        <dbReference type="EMBL" id="MBE8716177.1"/>
    </source>
</evidence>
<organism evidence="4 5">
    <name type="scientific">Cellvibrio polysaccharolyticus</name>
    <dbReference type="NCBI Taxonomy" id="2082724"/>
    <lineage>
        <taxon>Bacteria</taxon>
        <taxon>Pseudomonadati</taxon>
        <taxon>Pseudomonadota</taxon>
        <taxon>Gammaproteobacteria</taxon>
        <taxon>Cellvibrionales</taxon>
        <taxon>Cellvibrionaceae</taxon>
        <taxon>Cellvibrio</taxon>
    </lineage>
</organism>
<dbReference type="GO" id="GO:0000160">
    <property type="term" value="P:phosphorelay signal transduction system"/>
    <property type="evidence" value="ECO:0007669"/>
    <property type="project" value="InterPro"/>
</dbReference>
<dbReference type="Gene3D" id="3.40.50.2300">
    <property type="match status" value="1"/>
</dbReference>
<name>A0A928V3Z7_9GAMM</name>